<dbReference type="RefSeq" id="WP_032518979.1">
    <property type="nucleotide sequence ID" value="NZ_CP138981.1"/>
</dbReference>
<dbReference type="GO" id="GO:0005524">
    <property type="term" value="F:ATP binding"/>
    <property type="evidence" value="ECO:0007669"/>
    <property type="project" value="InterPro"/>
</dbReference>
<dbReference type="InterPro" id="IPR027417">
    <property type="entry name" value="P-loop_NTPase"/>
</dbReference>
<dbReference type="GO" id="GO:0016301">
    <property type="term" value="F:kinase activity"/>
    <property type="evidence" value="ECO:0007669"/>
    <property type="project" value="InterPro"/>
</dbReference>
<dbReference type="Pfam" id="PF00485">
    <property type="entry name" value="PRK"/>
    <property type="match status" value="1"/>
</dbReference>
<dbReference type="STRING" id="59926.EV02_0363"/>
<dbReference type="eggNOG" id="COG0572">
    <property type="taxonomic scope" value="Bacteria"/>
</dbReference>
<evidence type="ECO:0000313" key="2">
    <source>
        <dbReference type="EMBL" id="KGG09775.1"/>
    </source>
</evidence>
<organism evidence="2 3">
    <name type="scientific">Prochlorococcus marinus str. SB</name>
    <dbReference type="NCBI Taxonomy" id="59926"/>
    <lineage>
        <taxon>Bacteria</taxon>
        <taxon>Bacillati</taxon>
        <taxon>Cyanobacteriota</taxon>
        <taxon>Cyanophyceae</taxon>
        <taxon>Synechococcales</taxon>
        <taxon>Prochlorococcaceae</taxon>
        <taxon>Prochlorococcus</taxon>
    </lineage>
</organism>
<proteinExistence type="predicted"/>
<evidence type="ECO:0000259" key="1">
    <source>
        <dbReference type="Pfam" id="PF00485"/>
    </source>
</evidence>
<feature type="domain" description="Phosphoribulokinase/uridine kinase" evidence="1">
    <location>
        <begin position="4"/>
        <end position="156"/>
    </location>
</feature>
<dbReference type="Gene3D" id="3.40.50.300">
    <property type="entry name" value="P-loop containing nucleotide triphosphate hydrolases"/>
    <property type="match status" value="1"/>
</dbReference>
<protein>
    <submittedName>
        <fullName evidence="2">ATP/GTP-binding site motif A</fullName>
    </submittedName>
</protein>
<evidence type="ECO:0000313" key="3">
    <source>
        <dbReference type="Proteomes" id="UP000030345"/>
    </source>
</evidence>
<accession>A0A0A2BAG3</accession>
<name>A0A0A2BAG3_PROMR</name>
<dbReference type="Proteomes" id="UP000030345">
    <property type="component" value="Unassembled WGS sequence"/>
</dbReference>
<gene>
    <name evidence="2" type="ORF">EV02_0363</name>
</gene>
<dbReference type="InterPro" id="IPR006083">
    <property type="entry name" value="PRK/URK"/>
</dbReference>
<dbReference type="SUPFAM" id="SSF52540">
    <property type="entry name" value="P-loop containing nucleoside triphosphate hydrolases"/>
    <property type="match status" value="1"/>
</dbReference>
<dbReference type="AlphaFoldDB" id="A0A0A2BAG3"/>
<dbReference type="OrthoDB" id="9777642at2"/>
<dbReference type="EMBL" id="JNAS01000001">
    <property type="protein sequence ID" value="KGG09775.1"/>
    <property type="molecule type" value="Genomic_DNA"/>
</dbReference>
<dbReference type="PRINTS" id="PR00988">
    <property type="entry name" value="URIDINKINASE"/>
</dbReference>
<reference evidence="3" key="1">
    <citation type="journal article" date="2014" name="Sci. Data">
        <title>Genomes of diverse isolates of the marine cyanobacterium Prochlorococcus.</title>
        <authorList>
            <person name="Biller S."/>
            <person name="Berube P."/>
            <person name="Thompson J."/>
            <person name="Kelly L."/>
            <person name="Roggensack S."/>
            <person name="Awad L."/>
            <person name="Roache-Johnson K."/>
            <person name="Ding H."/>
            <person name="Giovannoni S.J."/>
            <person name="Moore L.R."/>
            <person name="Chisholm S.W."/>
        </authorList>
    </citation>
    <scope>NUCLEOTIDE SEQUENCE [LARGE SCALE GENOMIC DNA]</scope>
    <source>
        <strain evidence="3">SB</strain>
    </source>
</reference>
<comment type="caution">
    <text evidence="2">The sequence shown here is derived from an EMBL/GenBank/DDBJ whole genome shotgun (WGS) entry which is preliminary data.</text>
</comment>
<sequence length="198" mass="23302">MKLIFISGPSGSGKTTLSNKIIKKNKNGFVLSTDNYYKTGLLSKLLPKFIEGFFDRSISFNNELFKKDFDFIYKNGISICDRYYNFEKKTIKNILNETNNISFLIVEGIFAKELSNTLNIKDYIFLEIKTKKNECMKRVLQRDIKERGKDKKQAENDFLKSWSIYYEKFKPDSIKNNTNKFIIEKNTDIDNILKKLFN</sequence>
<dbReference type="PANTHER" id="PTHR10285">
    <property type="entry name" value="URIDINE KINASE"/>
    <property type="match status" value="1"/>
</dbReference>